<protein>
    <recommendedName>
        <fullName evidence="4">C2H2-type domain-containing protein</fullName>
    </recommendedName>
</protein>
<keyword evidence="1" id="KW-0479">Metal-binding</keyword>
<dbReference type="RefSeq" id="XP_070916392.1">
    <property type="nucleotide sequence ID" value="XM_071060291.1"/>
</dbReference>
<comment type="caution">
    <text evidence="5">The sequence shown here is derived from an EMBL/GenBank/DDBJ whole genome shotgun (WGS) entry which is preliminary data.</text>
</comment>
<evidence type="ECO:0000259" key="4">
    <source>
        <dbReference type="PROSITE" id="PS50157"/>
    </source>
</evidence>
<accession>A0ABQ0GAA1</accession>
<feature type="region of interest" description="Disordered" evidence="3">
    <location>
        <begin position="138"/>
        <end position="168"/>
    </location>
</feature>
<keyword evidence="1" id="KW-0862">Zinc</keyword>
<evidence type="ECO:0000256" key="1">
    <source>
        <dbReference type="PROSITE-ProRule" id="PRU00042"/>
    </source>
</evidence>
<dbReference type="Proteomes" id="UP001628179">
    <property type="component" value="Unassembled WGS sequence"/>
</dbReference>
<evidence type="ECO:0000313" key="5">
    <source>
        <dbReference type="EMBL" id="GAB1314661.1"/>
    </source>
</evidence>
<sequence length="224" mass="25897">MNSHSTNLYTDQDTWNIPTGEFHAWQTEQSPLAHDDLTRGLDINPVEVIRPEHCQPTADRSFTSNTPRMESVKPSRSIYRHIWDQCGKGFQSQKDVDRHRRCIHEKSTPYVCREAGCRRSSRGFSRRENYETHLLNVHRKPSKSGSTSFAVRREGKEPSSTATDHGLEGYSRGQWADILLAEREKCQIQQEELQEAKAELMKLKGRIDQCEDMWLKVLVAKVTK</sequence>
<dbReference type="PROSITE" id="PS50157">
    <property type="entry name" value="ZINC_FINGER_C2H2_2"/>
    <property type="match status" value="1"/>
</dbReference>
<dbReference type="EMBL" id="BAAFSV010000002">
    <property type="protein sequence ID" value="GAB1314661.1"/>
    <property type="molecule type" value="Genomic_DNA"/>
</dbReference>
<dbReference type="GeneID" id="98175614"/>
<reference evidence="5 6" key="1">
    <citation type="submission" date="2024-09" db="EMBL/GenBank/DDBJ databases">
        <title>Itraconazole resistance in Madurella fahalii resulting from another homologue of gene encoding cytochrome P450 14-alpha sterol demethylase (CYP51).</title>
        <authorList>
            <person name="Yoshioka I."/>
            <person name="Fahal A.H."/>
            <person name="Kaneko S."/>
            <person name="Yaguchi T."/>
        </authorList>
    </citation>
    <scope>NUCLEOTIDE SEQUENCE [LARGE SCALE GENOMIC DNA]</scope>
    <source>
        <strain evidence="5 6">IFM 68171</strain>
    </source>
</reference>
<feature type="coiled-coil region" evidence="2">
    <location>
        <begin position="176"/>
        <end position="213"/>
    </location>
</feature>
<organism evidence="5 6">
    <name type="scientific">Madurella fahalii</name>
    <dbReference type="NCBI Taxonomy" id="1157608"/>
    <lineage>
        <taxon>Eukaryota</taxon>
        <taxon>Fungi</taxon>
        <taxon>Dikarya</taxon>
        <taxon>Ascomycota</taxon>
        <taxon>Pezizomycotina</taxon>
        <taxon>Sordariomycetes</taxon>
        <taxon>Sordariomycetidae</taxon>
        <taxon>Sordariales</taxon>
        <taxon>Sordariales incertae sedis</taxon>
        <taxon>Madurella</taxon>
    </lineage>
</organism>
<name>A0ABQ0GAA1_9PEZI</name>
<evidence type="ECO:0000313" key="6">
    <source>
        <dbReference type="Proteomes" id="UP001628179"/>
    </source>
</evidence>
<dbReference type="InterPro" id="IPR036236">
    <property type="entry name" value="Znf_C2H2_sf"/>
</dbReference>
<dbReference type="Gene3D" id="3.30.160.60">
    <property type="entry name" value="Classic Zinc Finger"/>
    <property type="match status" value="1"/>
</dbReference>
<evidence type="ECO:0000256" key="2">
    <source>
        <dbReference type="SAM" id="Coils"/>
    </source>
</evidence>
<evidence type="ECO:0000256" key="3">
    <source>
        <dbReference type="SAM" id="MobiDB-lite"/>
    </source>
</evidence>
<gene>
    <name evidence="5" type="ORF">MFIFM68171_04871</name>
</gene>
<keyword evidence="6" id="KW-1185">Reference proteome</keyword>
<dbReference type="SUPFAM" id="SSF57667">
    <property type="entry name" value="beta-beta-alpha zinc fingers"/>
    <property type="match status" value="1"/>
</dbReference>
<dbReference type="SMART" id="SM00355">
    <property type="entry name" value="ZnF_C2H2"/>
    <property type="match status" value="2"/>
</dbReference>
<keyword evidence="2" id="KW-0175">Coiled coil</keyword>
<proteinExistence type="predicted"/>
<dbReference type="InterPro" id="IPR013087">
    <property type="entry name" value="Znf_C2H2_type"/>
</dbReference>
<feature type="domain" description="C2H2-type" evidence="4">
    <location>
        <begin position="79"/>
        <end position="109"/>
    </location>
</feature>
<keyword evidence="1" id="KW-0863">Zinc-finger</keyword>